<dbReference type="OrthoDB" id="9777975at2"/>
<accession>A0A1I5M5D3</accession>
<name>A0A1I5M5D3_9BACT</name>
<dbReference type="SUPFAM" id="SSF53474">
    <property type="entry name" value="alpha/beta-Hydrolases"/>
    <property type="match status" value="1"/>
</dbReference>
<dbReference type="PANTHER" id="PTHR48081">
    <property type="entry name" value="AB HYDROLASE SUPERFAMILY PROTEIN C4A8.06C"/>
    <property type="match status" value="1"/>
</dbReference>
<proteinExistence type="predicted"/>
<evidence type="ECO:0000259" key="2">
    <source>
        <dbReference type="Pfam" id="PF20434"/>
    </source>
</evidence>
<sequence>MIKTLRSKSLFQLTLWLVIFTGFHGKAQSSNPVLRLFPPNTRVIENVPYANDTLKKHLLDIYLPEKAKANTPLVIWIHGGAWMLNNKYADMGYMENTLKAILDNGYALASIDYRYSTEAIFPAQVQDCNQAIAFLYDNAGKYGLSKEKFALMGFSAGGHLASLIGLSNNNQIKSFYPQNAKAGFSIKAVVDFYGPADFLAGIRNEDKITGDLKDPVSILLGAAPLQRPDLAKIASPVSYIDKNDPPFLIIHGEKDASVPVNQSVLLNSWLQLNGLSHELIVVPDAPHFGKMFDAEYIRNKVVLFLFNNLK</sequence>
<evidence type="ECO:0000256" key="1">
    <source>
        <dbReference type="ARBA" id="ARBA00022801"/>
    </source>
</evidence>
<feature type="domain" description="BD-FAE-like" evidence="2">
    <location>
        <begin position="59"/>
        <end position="270"/>
    </location>
</feature>
<reference evidence="3 4" key="1">
    <citation type="submission" date="2016-10" db="EMBL/GenBank/DDBJ databases">
        <authorList>
            <person name="de Groot N.N."/>
        </authorList>
    </citation>
    <scope>NUCLEOTIDE SEQUENCE [LARGE SCALE GENOMIC DNA]</scope>
    <source>
        <strain evidence="4">E92,LMG 26720,CCM 7988</strain>
    </source>
</reference>
<protein>
    <submittedName>
        <fullName evidence="3">Acetyl esterase/lipase</fullName>
    </submittedName>
</protein>
<organism evidence="3 4">
    <name type="scientific">Pseudarcicella hirudinis</name>
    <dbReference type="NCBI Taxonomy" id="1079859"/>
    <lineage>
        <taxon>Bacteria</taxon>
        <taxon>Pseudomonadati</taxon>
        <taxon>Bacteroidota</taxon>
        <taxon>Cytophagia</taxon>
        <taxon>Cytophagales</taxon>
        <taxon>Flectobacillaceae</taxon>
        <taxon>Pseudarcicella</taxon>
    </lineage>
</organism>
<dbReference type="STRING" id="1079859.SAMN04515674_101137"/>
<dbReference type="PANTHER" id="PTHR48081:SF13">
    <property type="entry name" value="ALPHA_BETA HYDROLASE"/>
    <property type="match status" value="1"/>
</dbReference>
<dbReference type="RefSeq" id="WP_092011948.1">
    <property type="nucleotide sequence ID" value="NZ_FOXH01000001.1"/>
</dbReference>
<evidence type="ECO:0000313" key="4">
    <source>
        <dbReference type="Proteomes" id="UP000199306"/>
    </source>
</evidence>
<gene>
    <name evidence="3" type="ORF">SAMN04515674_101137</name>
</gene>
<dbReference type="InterPro" id="IPR029058">
    <property type="entry name" value="AB_hydrolase_fold"/>
</dbReference>
<keyword evidence="4" id="KW-1185">Reference proteome</keyword>
<dbReference type="GO" id="GO:0016787">
    <property type="term" value="F:hydrolase activity"/>
    <property type="evidence" value="ECO:0007669"/>
    <property type="project" value="UniProtKB-KW"/>
</dbReference>
<dbReference type="Proteomes" id="UP000199306">
    <property type="component" value="Unassembled WGS sequence"/>
</dbReference>
<dbReference type="InterPro" id="IPR050300">
    <property type="entry name" value="GDXG_lipolytic_enzyme"/>
</dbReference>
<dbReference type="Gene3D" id="3.40.50.1820">
    <property type="entry name" value="alpha/beta hydrolase"/>
    <property type="match status" value="1"/>
</dbReference>
<dbReference type="EMBL" id="FOXH01000001">
    <property type="protein sequence ID" value="SFP04720.1"/>
    <property type="molecule type" value="Genomic_DNA"/>
</dbReference>
<dbReference type="InterPro" id="IPR049492">
    <property type="entry name" value="BD-FAE-like_dom"/>
</dbReference>
<dbReference type="AlphaFoldDB" id="A0A1I5M5D3"/>
<keyword evidence="1" id="KW-0378">Hydrolase</keyword>
<evidence type="ECO:0000313" key="3">
    <source>
        <dbReference type="EMBL" id="SFP04720.1"/>
    </source>
</evidence>
<dbReference type="Pfam" id="PF20434">
    <property type="entry name" value="BD-FAE"/>
    <property type="match status" value="1"/>
</dbReference>